<evidence type="ECO:0000256" key="1">
    <source>
        <dbReference type="ARBA" id="ARBA00004651"/>
    </source>
</evidence>
<feature type="transmembrane region" description="Helical" evidence="9">
    <location>
        <begin position="36"/>
        <end position="54"/>
    </location>
</feature>
<proteinExistence type="inferred from homology"/>
<evidence type="ECO:0000313" key="11">
    <source>
        <dbReference type="Proteomes" id="UP000033121"/>
    </source>
</evidence>
<feature type="region of interest" description="Disordered" evidence="8">
    <location>
        <begin position="356"/>
        <end position="386"/>
    </location>
</feature>
<feature type="transmembrane region" description="Helical" evidence="9">
    <location>
        <begin position="66"/>
        <end position="88"/>
    </location>
</feature>
<feature type="transmembrane region" description="Helical" evidence="9">
    <location>
        <begin position="282"/>
        <end position="300"/>
    </location>
</feature>
<sequence length="386" mass="41922">MENAVVKKDKNAIEVCLVVLLFLVLLWALYKVIGPFFGVFTYACILAVSFRHFFHRMQRSMGGKKVWAAITYAFLLIAIMAIPFLLFLNALGKYFHHVQEMLVNLKSSGIPALPEWIASLPLVGDNLQKSWTLMQQDPNASIHVYEHQIKAILGKILHEGAGLLGSGAELILGIIISAVFLVHQENLLRIVYRASQHIIGKDDGPALLDAAAKAVRGVAIGVMGTGFITAVLAWLAYTIAGIPLPTVMAALIFLFTIIQIGAWVVWVPLGAWLLYNGHTGQAAFVGIFGIVLILLDTFLKPVLIAKSGKLPILVLFVGVLGGLAAWGFTGMFKGAIVLAVAYTIFQSWMSRHPITEVPGEPETDNGEEGKYNNNGDPEHGLSDAVT</sequence>
<keyword evidence="5 9" id="KW-0812">Transmembrane</keyword>
<evidence type="ECO:0000256" key="5">
    <source>
        <dbReference type="ARBA" id="ARBA00022692"/>
    </source>
</evidence>
<dbReference type="PANTHER" id="PTHR21716">
    <property type="entry name" value="TRANSMEMBRANE PROTEIN"/>
    <property type="match status" value="1"/>
</dbReference>
<evidence type="ECO:0000256" key="2">
    <source>
        <dbReference type="ARBA" id="ARBA00009773"/>
    </source>
</evidence>
<dbReference type="PANTHER" id="PTHR21716:SF67">
    <property type="entry name" value="TRANSPORT PROTEIN YDIK-RELATED"/>
    <property type="match status" value="1"/>
</dbReference>
<dbReference type="Pfam" id="PF01594">
    <property type="entry name" value="AI-2E_transport"/>
    <property type="match status" value="1"/>
</dbReference>
<keyword evidence="7 9" id="KW-0472">Membrane</keyword>
<protein>
    <recommendedName>
        <fullName evidence="12">AI-2E family transporter</fullName>
    </recommendedName>
</protein>
<comment type="subcellular location">
    <subcellularLocation>
        <location evidence="1">Cell membrane</location>
        <topology evidence="1">Multi-pass membrane protein</topology>
    </subcellularLocation>
</comment>
<evidence type="ECO:0000256" key="4">
    <source>
        <dbReference type="ARBA" id="ARBA00022475"/>
    </source>
</evidence>
<dbReference type="EMBL" id="BBWV01000004">
    <property type="protein sequence ID" value="GAO44846.1"/>
    <property type="molecule type" value="Genomic_DNA"/>
</dbReference>
<reference evidence="10 11" key="1">
    <citation type="submission" date="2015-04" db="EMBL/GenBank/DDBJ databases">
        <title>Whole genome shotgun sequence of Flavihumibacter petaseus NBRC 106054.</title>
        <authorList>
            <person name="Miyazawa S."/>
            <person name="Hosoyama A."/>
            <person name="Hashimoto M."/>
            <person name="Noguchi M."/>
            <person name="Tsuchikane K."/>
            <person name="Ohji S."/>
            <person name="Yamazoe A."/>
            <person name="Ichikawa N."/>
            <person name="Kimura A."/>
            <person name="Fujita N."/>
        </authorList>
    </citation>
    <scope>NUCLEOTIDE SEQUENCE [LARGE SCALE GENOMIC DNA]</scope>
    <source>
        <strain evidence="10 11">NBRC 106054</strain>
    </source>
</reference>
<feature type="transmembrane region" description="Helical" evidence="9">
    <location>
        <begin position="217"/>
        <end position="237"/>
    </location>
</feature>
<name>A0A0E9N572_9BACT</name>
<comment type="similarity">
    <text evidence="2">Belongs to the autoinducer-2 exporter (AI-2E) (TC 2.A.86) family.</text>
</comment>
<evidence type="ECO:0000313" key="10">
    <source>
        <dbReference type="EMBL" id="GAO44846.1"/>
    </source>
</evidence>
<evidence type="ECO:0000256" key="3">
    <source>
        <dbReference type="ARBA" id="ARBA00022448"/>
    </source>
</evidence>
<evidence type="ECO:0000256" key="7">
    <source>
        <dbReference type="ARBA" id="ARBA00023136"/>
    </source>
</evidence>
<keyword evidence="6 9" id="KW-1133">Transmembrane helix</keyword>
<feature type="compositionally biased region" description="Basic and acidic residues" evidence="8">
    <location>
        <begin position="376"/>
        <end position="386"/>
    </location>
</feature>
<keyword evidence="3" id="KW-0813">Transport</keyword>
<evidence type="ECO:0000256" key="8">
    <source>
        <dbReference type="SAM" id="MobiDB-lite"/>
    </source>
</evidence>
<dbReference type="AlphaFoldDB" id="A0A0E9N572"/>
<gene>
    <name evidence="10" type="ORF">FPE01S_04_00890</name>
</gene>
<feature type="transmembrane region" description="Helical" evidence="9">
    <location>
        <begin position="12"/>
        <end position="30"/>
    </location>
</feature>
<dbReference type="OrthoDB" id="106838at2"/>
<evidence type="ECO:0008006" key="12">
    <source>
        <dbReference type="Google" id="ProtNLM"/>
    </source>
</evidence>
<keyword evidence="4" id="KW-1003">Cell membrane</keyword>
<feature type="transmembrane region" description="Helical" evidence="9">
    <location>
        <begin position="249"/>
        <end position="275"/>
    </location>
</feature>
<comment type="caution">
    <text evidence="10">The sequence shown here is derived from an EMBL/GenBank/DDBJ whole genome shotgun (WGS) entry which is preliminary data.</text>
</comment>
<keyword evidence="11" id="KW-1185">Reference proteome</keyword>
<evidence type="ECO:0000256" key="6">
    <source>
        <dbReference type="ARBA" id="ARBA00022989"/>
    </source>
</evidence>
<evidence type="ECO:0000256" key="9">
    <source>
        <dbReference type="SAM" id="Phobius"/>
    </source>
</evidence>
<organism evidence="10 11">
    <name type="scientific">Flavihumibacter petaseus NBRC 106054</name>
    <dbReference type="NCBI Taxonomy" id="1220578"/>
    <lineage>
        <taxon>Bacteria</taxon>
        <taxon>Pseudomonadati</taxon>
        <taxon>Bacteroidota</taxon>
        <taxon>Chitinophagia</taxon>
        <taxon>Chitinophagales</taxon>
        <taxon>Chitinophagaceae</taxon>
        <taxon>Flavihumibacter</taxon>
    </lineage>
</organism>
<feature type="transmembrane region" description="Helical" evidence="9">
    <location>
        <begin position="163"/>
        <end position="183"/>
    </location>
</feature>
<dbReference type="RefSeq" id="WP_052956050.1">
    <property type="nucleotide sequence ID" value="NZ_BBWV01000004.1"/>
</dbReference>
<accession>A0A0E9N572</accession>
<dbReference type="GO" id="GO:0005886">
    <property type="term" value="C:plasma membrane"/>
    <property type="evidence" value="ECO:0007669"/>
    <property type="project" value="UniProtKB-SubCell"/>
</dbReference>
<dbReference type="Proteomes" id="UP000033121">
    <property type="component" value="Unassembled WGS sequence"/>
</dbReference>
<feature type="transmembrane region" description="Helical" evidence="9">
    <location>
        <begin position="312"/>
        <end position="345"/>
    </location>
</feature>
<dbReference type="InterPro" id="IPR002549">
    <property type="entry name" value="AI-2E-like"/>
</dbReference>
<dbReference type="STRING" id="1220578.FPE01S_04_00890"/>